<dbReference type="InterPro" id="IPR020904">
    <property type="entry name" value="Sc_DH/Rdtase_CS"/>
</dbReference>
<evidence type="ECO:0000256" key="1">
    <source>
        <dbReference type="ARBA" id="ARBA00006484"/>
    </source>
</evidence>
<keyword evidence="2" id="KW-0560">Oxidoreductase</keyword>
<dbReference type="PANTHER" id="PTHR42901">
    <property type="entry name" value="ALCOHOL DEHYDROGENASE"/>
    <property type="match status" value="1"/>
</dbReference>
<proteinExistence type="inferred from homology"/>
<keyword evidence="4" id="KW-1185">Reference proteome</keyword>
<dbReference type="PRINTS" id="PR00081">
    <property type="entry name" value="GDHRDH"/>
</dbReference>
<reference evidence="3" key="1">
    <citation type="journal article" date="2014" name="Int. J. Syst. Evol. Microbiol.">
        <title>Complete genome sequence of Corynebacterium casei LMG S-19264T (=DSM 44701T), isolated from a smear-ripened cheese.</title>
        <authorList>
            <consortium name="US DOE Joint Genome Institute (JGI-PGF)"/>
            <person name="Walter F."/>
            <person name="Albersmeier A."/>
            <person name="Kalinowski J."/>
            <person name="Ruckert C."/>
        </authorList>
    </citation>
    <scope>NUCLEOTIDE SEQUENCE</scope>
    <source>
        <strain evidence="3">KCTC 32296</strain>
    </source>
</reference>
<organism evidence="3 4">
    <name type="scientific">Asticcacaulis endophyticus</name>
    <dbReference type="NCBI Taxonomy" id="1395890"/>
    <lineage>
        <taxon>Bacteria</taxon>
        <taxon>Pseudomonadati</taxon>
        <taxon>Pseudomonadota</taxon>
        <taxon>Alphaproteobacteria</taxon>
        <taxon>Caulobacterales</taxon>
        <taxon>Caulobacteraceae</taxon>
        <taxon>Asticcacaulis</taxon>
    </lineage>
</organism>
<dbReference type="InterPro" id="IPR002347">
    <property type="entry name" value="SDR_fam"/>
</dbReference>
<dbReference type="InterPro" id="IPR036291">
    <property type="entry name" value="NAD(P)-bd_dom_sf"/>
</dbReference>
<protein>
    <submittedName>
        <fullName evidence="3">Short-chain dehydrogenase</fullName>
    </submittedName>
</protein>
<dbReference type="Pfam" id="PF00106">
    <property type="entry name" value="adh_short"/>
    <property type="match status" value="1"/>
</dbReference>
<dbReference type="AlphaFoldDB" id="A0A918QC80"/>
<evidence type="ECO:0000313" key="4">
    <source>
        <dbReference type="Proteomes" id="UP000662572"/>
    </source>
</evidence>
<accession>A0A918QC80</accession>
<dbReference type="PANTHER" id="PTHR42901:SF1">
    <property type="entry name" value="ALCOHOL DEHYDROGENASE"/>
    <property type="match status" value="1"/>
</dbReference>
<dbReference type="RefSeq" id="WP_189487651.1">
    <property type="nucleotide sequence ID" value="NZ_BMZB01000004.1"/>
</dbReference>
<evidence type="ECO:0000256" key="2">
    <source>
        <dbReference type="ARBA" id="ARBA00023002"/>
    </source>
</evidence>
<comment type="similarity">
    <text evidence="1">Belongs to the short-chain dehydrogenases/reductases (SDR) family.</text>
</comment>
<dbReference type="Gene3D" id="3.40.50.720">
    <property type="entry name" value="NAD(P)-binding Rossmann-like Domain"/>
    <property type="match status" value="1"/>
</dbReference>
<reference evidence="3" key="2">
    <citation type="submission" date="2020-09" db="EMBL/GenBank/DDBJ databases">
        <authorList>
            <person name="Sun Q."/>
            <person name="Kim S."/>
        </authorList>
    </citation>
    <scope>NUCLEOTIDE SEQUENCE</scope>
    <source>
        <strain evidence="3">KCTC 32296</strain>
    </source>
</reference>
<comment type="caution">
    <text evidence="3">The sequence shown here is derived from an EMBL/GenBank/DDBJ whole genome shotgun (WGS) entry which is preliminary data.</text>
</comment>
<dbReference type="GO" id="GO:0016491">
    <property type="term" value="F:oxidoreductase activity"/>
    <property type="evidence" value="ECO:0007669"/>
    <property type="project" value="UniProtKB-KW"/>
</dbReference>
<gene>
    <name evidence="3" type="ORF">GCM10011273_28050</name>
</gene>
<dbReference type="PROSITE" id="PS00061">
    <property type="entry name" value="ADH_SHORT"/>
    <property type="match status" value="1"/>
</dbReference>
<sequence length="247" mass="26478">MQTSPVGPQHGRVALVTGASRGIGRASALGLAKAGAHVIACARTQGALEELDDEIFQATGQHATLIPFDLIDGAALTRLSNALAQRFAKIDVFVHAAATLGTLSPVSHYEPKDFSRLIALNLGATHRLIGALEPMMRLSEAARGIFFTSGVATKPRAFWGPYAASKAALEALVRTWADELEITNIRPAIVNPGAMRTRMRAEAYPGEDPNTLPAPEEIVPLILELADPAKVPTLDTIHFREWAQIKH</sequence>
<name>A0A918QC80_9CAUL</name>
<dbReference type="EMBL" id="BMZB01000004">
    <property type="protein sequence ID" value="GGZ39789.1"/>
    <property type="molecule type" value="Genomic_DNA"/>
</dbReference>
<dbReference type="Proteomes" id="UP000662572">
    <property type="component" value="Unassembled WGS sequence"/>
</dbReference>
<dbReference type="SUPFAM" id="SSF51735">
    <property type="entry name" value="NAD(P)-binding Rossmann-fold domains"/>
    <property type="match status" value="1"/>
</dbReference>
<evidence type="ECO:0000313" key="3">
    <source>
        <dbReference type="EMBL" id="GGZ39789.1"/>
    </source>
</evidence>